<organism evidence="1 2">
    <name type="scientific">Caerostris darwini</name>
    <dbReference type="NCBI Taxonomy" id="1538125"/>
    <lineage>
        <taxon>Eukaryota</taxon>
        <taxon>Metazoa</taxon>
        <taxon>Ecdysozoa</taxon>
        <taxon>Arthropoda</taxon>
        <taxon>Chelicerata</taxon>
        <taxon>Arachnida</taxon>
        <taxon>Araneae</taxon>
        <taxon>Araneomorphae</taxon>
        <taxon>Entelegynae</taxon>
        <taxon>Araneoidea</taxon>
        <taxon>Araneidae</taxon>
        <taxon>Caerostris</taxon>
    </lineage>
</organism>
<sequence>MNVSRRMESLNENRPNPVRMSARIRINDRSACHGPHCAMFWKAKKNHVLESEIMKRALTAYAQIKVTAEIMTILSGVSGDNSKPPV</sequence>
<dbReference type="AlphaFoldDB" id="A0AAV4TAM2"/>
<proteinExistence type="predicted"/>
<accession>A0AAV4TAM2</accession>
<reference evidence="1 2" key="1">
    <citation type="submission" date="2021-06" db="EMBL/GenBank/DDBJ databases">
        <title>Caerostris darwini draft genome.</title>
        <authorList>
            <person name="Kono N."/>
            <person name="Arakawa K."/>
        </authorList>
    </citation>
    <scope>NUCLEOTIDE SEQUENCE [LARGE SCALE GENOMIC DNA]</scope>
</reference>
<dbReference type="EMBL" id="BPLQ01009171">
    <property type="protein sequence ID" value="GIY42264.1"/>
    <property type="molecule type" value="Genomic_DNA"/>
</dbReference>
<dbReference type="Proteomes" id="UP001054837">
    <property type="component" value="Unassembled WGS sequence"/>
</dbReference>
<gene>
    <name evidence="1" type="ORF">CDAR_236321</name>
</gene>
<keyword evidence="2" id="KW-1185">Reference proteome</keyword>
<comment type="caution">
    <text evidence="1">The sequence shown here is derived from an EMBL/GenBank/DDBJ whole genome shotgun (WGS) entry which is preliminary data.</text>
</comment>
<protein>
    <submittedName>
        <fullName evidence="1">Uncharacterized protein</fullName>
    </submittedName>
</protein>
<evidence type="ECO:0000313" key="1">
    <source>
        <dbReference type="EMBL" id="GIY42264.1"/>
    </source>
</evidence>
<evidence type="ECO:0000313" key="2">
    <source>
        <dbReference type="Proteomes" id="UP001054837"/>
    </source>
</evidence>
<name>A0AAV4TAM2_9ARAC</name>